<sequence>MNYLDFLILYCTHKFNGERSISATYHLLVGKKSSQTIQDSIIFRLSPLFGLFPELERSQILNSTERMAANQFLDESLKLTRAGLEYIENMKLHKPIPASLNGWEYGNEARVMWRRLTIFTQVISNLVYEKNRYLPVTKNEEDLFWVKNFLQRNGASKEVLAKQLHDELRDILSQCSNTEASIFVLKLTSSTRIGLTSAQLAEKFADDLYYIQLLFWNIIHFIVRKLKGNTKSYSLLQYMISDLKKEKNFTASTFATFNLLKKGLEVEQIANIRQLKKSTIEDHIVEIALNDPNTDLSAFISLDDYNTIREVIEKLHTTQLKMVKQHLEQPYSYFQIRLAFAMYRRDK</sequence>
<evidence type="ECO:0000259" key="1">
    <source>
        <dbReference type="Pfam" id="PF14493"/>
    </source>
</evidence>
<dbReference type="GeneID" id="301140014"/>
<dbReference type="Gene3D" id="1.10.10.1390">
    <property type="entry name" value="ATP-dependent DNA helicase RecQ"/>
    <property type="match status" value="1"/>
</dbReference>
<evidence type="ECO:0000313" key="3">
    <source>
        <dbReference type="Proteomes" id="UP001342826"/>
    </source>
</evidence>
<organism evidence="2 3">
    <name type="scientific">Metabacillus fastidiosus</name>
    <dbReference type="NCBI Taxonomy" id="1458"/>
    <lineage>
        <taxon>Bacteria</taxon>
        <taxon>Bacillati</taxon>
        <taxon>Bacillota</taxon>
        <taxon>Bacilli</taxon>
        <taxon>Bacillales</taxon>
        <taxon>Bacillaceae</taxon>
        <taxon>Metabacillus</taxon>
    </lineage>
</organism>
<dbReference type="RefSeq" id="WP_066226293.1">
    <property type="nucleotide sequence ID" value="NZ_JARTFQ010000005.1"/>
</dbReference>
<dbReference type="InterPro" id="IPR008308">
    <property type="entry name" value="YpbB-like"/>
</dbReference>
<dbReference type="InterPro" id="IPR029491">
    <property type="entry name" value="Helicase_HTH"/>
</dbReference>
<comment type="caution">
    <text evidence="2">The sequence shown here is derived from an EMBL/GenBank/DDBJ whole genome shotgun (WGS) entry which is preliminary data.</text>
</comment>
<proteinExistence type="predicted"/>
<dbReference type="Proteomes" id="UP001342826">
    <property type="component" value="Unassembled WGS sequence"/>
</dbReference>
<accession>A0ABU6NUC1</accession>
<reference evidence="2 3" key="1">
    <citation type="submission" date="2023-03" db="EMBL/GenBank/DDBJ databases">
        <title>Bacillus Genome Sequencing.</title>
        <authorList>
            <person name="Dunlap C."/>
        </authorList>
    </citation>
    <scope>NUCLEOTIDE SEQUENCE [LARGE SCALE GENOMIC DNA]</scope>
    <source>
        <strain evidence="2 3">NRS-1717</strain>
    </source>
</reference>
<dbReference type="Pfam" id="PF14493">
    <property type="entry name" value="HTH_40"/>
    <property type="match status" value="1"/>
</dbReference>
<dbReference type="PIRSF" id="PIRSF021350">
    <property type="entry name" value="UCP021350"/>
    <property type="match status" value="1"/>
</dbReference>
<keyword evidence="3" id="KW-1185">Reference proteome</keyword>
<gene>
    <name evidence="2" type="ORF">P9271_05290</name>
</gene>
<feature type="domain" description="Helicase Helix-turn-helix" evidence="1">
    <location>
        <begin position="254"/>
        <end position="339"/>
    </location>
</feature>
<protein>
    <submittedName>
        <fullName evidence="2">Helix-turn-helix domain-containing protein</fullName>
    </submittedName>
</protein>
<name>A0ABU6NUC1_9BACI</name>
<dbReference type="EMBL" id="JARTFS010000005">
    <property type="protein sequence ID" value="MED4400744.1"/>
    <property type="molecule type" value="Genomic_DNA"/>
</dbReference>
<evidence type="ECO:0000313" key="2">
    <source>
        <dbReference type="EMBL" id="MED4400744.1"/>
    </source>
</evidence>